<evidence type="ECO:0000313" key="3">
    <source>
        <dbReference type="Proteomes" id="UP001319080"/>
    </source>
</evidence>
<dbReference type="Proteomes" id="UP001319080">
    <property type="component" value="Unassembled WGS sequence"/>
</dbReference>
<sequence>MQNTKNITMVIDTYTTLIDKSTHFDSVTIDTPADFESFIKKWARLKNNRRYIFRGLTEAKYKLYNSAQRVWRVQELEHLGRTYEQFIQIQIGEAKLFQNSLLIKFYNAFGHTAYDLSVLSFLQHYGAPTPLLDFTYNVNCALFFGIDGLQHTASTDINNYFSIYAIDTGQLAFGSIIRHIASHLKDIDTATRNSEEPFDVTLLLDAIARLSYEYIHSLKLFYIPGYTPGGTHFEIPGFNLVYNQHNLNIINQEGLFVYNSDADRPLEEFFIGKKNADGIFTSPKIKCWNIHKSLNTHINRYLETLPIPINKEFMYPQEEFIAQSAFRHFKTLGR</sequence>
<dbReference type="Pfam" id="PF08867">
    <property type="entry name" value="FRG"/>
    <property type="match status" value="1"/>
</dbReference>
<protein>
    <submittedName>
        <fullName evidence="2">FRG domain-containing protein</fullName>
    </submittedName>
</protein>
<dbReference type="RefSeq" id="WP_254087918.1">
    <property type="nucleotide sequence ID" value="NZ_JAHESE010000062.1"/>
</dbReference>
<reference evidence="2 3" key="1">
    <citation type="submission" date="2021-05" db="EMBL/GenBank/DDBJ databases">
        <title>A Polyphasic approach of four new species of the genus Ohtaekwangia: Ohtaekwangia histidinii sp. nov., Ohtaekwangia cretensis sp. nov., Ohtaekwangia indiensis sp. nov., Ohtaekwangia reichenbachii sp. nov. from diverse environment.</title>
        <authorList>
            <person name="Octaviana S."/>
        </authorList>
    </citation>
    <scope>NUCLEOTIDE SEQUENCE [LARGE SCALE GENOMIC DNA]</scope>
    <source>
        <strain evidence="2 3">PWU5</strain>
    </source>
</reference>
<accession>A0AAP2E4W6</accession>
<evidence type="ECO:0000313" key="2">
    <source>
        <dbReference type="EMBL" id="MBT1712353.1"/>
    </source>
</evidence>
<name>A0AAP2E4W6_9BACT</name>
<dbReference type="InterPro" id="IPR014966">
    <property type="entry name" value="FRG-dom"/>
</dbReference>
<dbReference type="SMART" id="SM00901">
    <property type="entry name" value="FRG"/>
    <property type="match status" value="1"/>
</dbReference>
<organism evidence="2 3">
    <name type="scientific">Dawidia cretensis</name>
    <dbReference type="NCBI Taxonomy" id="2782350"/>
    <lineage>
        <taxon>Bacteria</taxon>
        <taxon>Pseudomonadati</taxon>
        <taxon>Bacteroidota</taxon>
        <taxon>Cytophagia</taxon>
        <taxon>Cytophagales</taxon>
        <taxon>Chryseotaleaceae</taxon>
        <taxon>Dawidia</taxon>
    </lineage>
</organism>
<gene>
    <name evidence="2" type="ORF">KK062_29185</name>
</gene>
<dbReference type="AlphaFoldDB" id="A0AAP2E4W6"/>
<proteinExistence type="predicted"/>
<feature type="domain" description="FRG" evidence="1">
    <location>
        <begin position="47"/>
        <end position="162"/>
    </location>
</feature>
<keyword evidence="3" id="KW-1185">Reference proteome</keyword>
<evidence type="ECO:0000259" key="1">
    <source>
        <dbReference type="SMART" id="SM00901"/>
    </source>
</evidence>
<dbReference type="EMBL" id="JAHESE010000062">
    <property type="protein sequence ID" value="MBT1712353.1"/>
    <property type="molecule type" value="Genomic_DNA"/>
</dbReference>
<comment type="caution">
    <text evidence="2">The sequence shown here is derived from an EMBL/GenBank/DDBJ whole genome shotgun (WGS) entry which is preliminary data.</text>
</comment>